<keyword evidence="4" id="KW-1185">Reference proteome</keyword>
<dbReference type="KEGG" id="ccos:Pan44_13030"/>
<dbReference type="Proteomes" id="UP000315700">
    <property type="component" value="Chromosome"/>
</dbReference>
<dbReference type="PANTHER" id="PTHR30093">
    <property type="entry name" value="GENERAL SECRETION PATHWAY PROTEIN G"/>
    <property type="match status" value="1"/>
</dbReference>
<dbReference type="InParanoid" id="A0A517SAY1"/>
<keyword evidence="1" id="KW-1133">Transmembrane helix</keyword>
<evidence type="ECO:0000259" key="2">
    <source>
        <dbReference type="Pfam" id="PF07596"/>
    </source>
</evidence>
<gene>
    <name evidence="3" type="primary">xcpT_15</name>
    <name evidence="3" type="ORF">Pan44_13030</name>
</gene>
<reference evidence="3 4" key="1">
    <citation type="submission" date="2019-02" db="EMBL/GenBank/DDBJ databases">
        <title>Deep-cultivation of Planctomycetes and their phenomic and genomic characterization uncovers novel biology.</title>
        <authorList>
            <person name="Wiegand S."/>
            <person name="Jogler M."/>
            <person name="Boedeker C."/>
            <person name="Pinto D."/>
            <person name="Vollmers J."/>
            <person name="Rivas-Marin E."/>
            <person name="Kohn T."/>
            <person name="Peeters S.H."/>
            <person name="Heuer A."/>
            <person name="Rast P."/>
            <person name="Oberbeckmann S."/>
            <person name="Bunk B."/>
            <person name="Jeske O."/>
            <person name="Meyerdierks A."/>
            <person name="Storesund J.E."/>
            <person name="Kallscheuer N."/>
            <person name="Luecker S."/>
            <person name="Lage O.M."/>
            <person name="Pohl T."/>
            <person name="Merkel B.J."/>
            <person name="Hornburger P."/>
            <person name="Mueller R.-W."/>
            <person name="Bruemmer F."/>
            <person name="Labrenz M."/>
            <person name="Spormann A.M."/>
            <person name="Op den Camp H."/>
            <person name="Overmann J."/>
            <person name="Amann R."/>
            <person name="Jetten M.S.M."/>
            <person name="Mascher T."/>
            <person name="Medema M.H."/>
            <person name="Devos D.P."/>
            <person name="Kaster A.-K."/>
            <person name="Ovreas L."/>
            <person name="Rohde M."/>
            <person name="Galperin M.Y."/>
            <person name="Jogler C."/>
        </authorList>
    </citation>
    <scope>NUCLEOTIDE SEQUENCE [LARGE SCALE GENOMIC DNA]</scope>
    <source>
        <strain evidence="3 4">Pan44</strain>
    </source>
</reference>
<feature type="domain" description="DUF1559" evidence="2">
    <location>
        <begin position="36"/>
        <end position="306"/>
    </location>
</feature>
<organism evidence="3 4">
    <name type="scientific">Caulifigura coniformis</name>
    <dbReference type="NCBI Taxonomy" id="2527983"/>
    <lineage>
        <taxon>Bacteria</taxon>
        <taxon>Pseudomonadati</taxon>
        <taxon>Planctomycetota</taxon>
        <taxon>Planctomycetia</taxon>
        <taxon>Planctomycetales</taxon>
        <taxon>Planctomycetaceae</taxon>
        <taxon>Caulifigura</taxon>
    </lineage>
</organism>
<dbReference type="InterPro" id="IPR011453">
    <property type="entry name" value="DUF1559"/>
</dbReference>
<dbReference type="NCBIfam" id="TIGR02532">
    <property type="entry name" value="IV_pilin_GFxxxE"/>
    <property type="match status" value="1"/>
</dbReference>
<name>A0A517SAY1_9PLAN</name>
<evidence type="ECO:0000256" key="1">
    <source>
        <dbReference type="SAM" id="Phobius"/>
    </source>
</evidence>
<evidence type="ECO:0000313" key="4">
    <source>
        <dbReference type="Proteomes" id="UP000315700"/>
    </source>
</evidence>
<dbReference type="RefSeq" id="WP_145028377.1">
    <property type="nucleotide sequence ID" value="NZ_CP036271.1"/>
</dbReference>
<dbReference type="EMBL" id="CP036271">
    <property type="protein sequence ID" value="QDT53287.1"/>
    <property type="molecule type" value="Genomic_DNA"/>
</dbReference>
<dbReference type="InterPro" id="IPR027558">
    <property type="entry name" value="Pre_pil_HX9DG_C"/>
</dbReference>
<keyword evidence="1" id="KW-0812">Transmembrane</keyword>
<dbReference type="InterPro" id="IPR012902">
    <property type="entry name" value="N_methyl_site"/>
</dbReference>
<dbReference type="InterPro" id="IPR045584">
    <property type="entry name" value="Pilin-like"/>
</dbReference>
<dbReference type="PANTHER" id="PTHR30093:SF2">
    <property type="entry name" value="TYPE II SECRETION SYSTEM PROTEIN H"/>
    <property type="match status" value="1"/>
</dbReference>
<dbReference type="SUPFAM" id="SSF54523">
    <property type="entry name" value="Pili subunits"/>
    <property type="match status" value="1"/>
</dbReference>
<protein>
    <submittedName>
        <fullName evidence="3">Type II secretion system protein G</fullName>
    </submittedName>
</protein>
<evidence type="ECO:0000313" key="3">
    <source>
        <dbReference type="EMBL" id="QDT53287.1"/>
    </source>
</evidence>
<dbReference type="NCBIfam" id="TIGR04294">
    <property type="entry name" value="pre_pil_HX9DG"/>
    <property type="match status" value="1"/>
</dbReference>
<dbReference type="PROSITE" id="PS00409">
    <property type="entry name" value="PROKAR_NTER_METHYL"/>
    <property type="match status" value="1"/>
</dbReference>
<accession>A0A517SAY1</accession>
<dbReference type="Gene3D" id="3.30.700.10">
    <property type="entry name" value="Glycoprotein, Type 4 Pilin"/>
    <property type="match status" value="1"/>
</dbReference>
<feature type="transmembrane region" description="Helical" evidence="1">
    <location>
        <begin position="12"/>
        <end position="35"/>
    </location>
</feature>
<proteinExistence type="predicted"/>
<dbReference type="AlphaFoldDB" id="A0A517SAY1"/>
<keyword evidence="1" id="KW-0472">Membrane</keyword>
<dbReference type="Pfam" id="PF07596">
    <property type="entry name" value="SBP_bac_10"/>
    <property type="match status" value="1"/>
</dbReference>
<sequence>MPTGCRSAVRGFTLIELLVVIAIIGVLVSLLLPAVQQAREAARMTQSKNNLKQIGLGLHNYLETHRVFPASYLADTRHPSRDPDTFDGPNGFAWGTMLLPFLDQSPLYNQLRTDLPCWDPINATPAATNLAVFMSPSATNSSGPMIVRDGSGTELARFGRAHYVANAGRDEFWGYAIVDARAIADGPLYRNSRTREADVPDGLSNTVFIGEHSIISDKTWVGVVPGASVCTIDPAKFPITACDRAATLVNVHSGPAQAEIDPVTGFAPIHPPNSPLCHVCQMYSPHMGGSHVLLGDGSVRFVSQYIHQPTWAALSSCRDGEVVGEY</sequence>
<dbReference type="Pfam" id="PF07963">
    <property type="entry name" value="N_methyl"/>
    <property type="match status" value="1"/>
</dbReference>
<dbReference type="OrthoDB" id="255848at2"/>